<keyword evidence="2" id="KW-1185">Reference proteome</keyword>
<dbReference type="AlphaFoldDB" id="A0A373F902"/>
<reference evidence="1 2" key="1">
    <citation type="submission" date="2018-08" db="EMBL/GenBank/DDBJ databases">
        <title>Comamonas testosteroni strain SWCO2.</title>
        <authorList>
            <person name="Jiang N."/>
            <person name="Zhang X.Z."/>
        </authorList>
    </citation>
    <scope>NUCLEOTIDE SEQUENCE [LARGE SCALE GENOMIC DNA]</scope>
    <source>
        <strain evidence="1 2">SWCO2</strain>
    </source>
</reference>
<evidence type="ECO:0000313" key="2">
    <source>
        <dbReference type="Proteomes" id="UP000261948"/>
    </source>
</evidence>
<dbReference type="Proteomes" id="UP000261948">
    <property type="component" value="Unassembled WGS sequence"/>
</dbReference>
<comment type="caution">
    <text evidence="1">The sequence shown here is derived from an EMBL/GenBank/DDBJ whole genome shotgun (WGS) entry which is preliminary data.</text>
</comment>
<gene>
    <name evidence="1" type="ORF">DZC30_20110</name>
</gene>
<organism evidence="1 2">
    <name type="scientific">Comamonas testosteroni</name>
    <name type="common">Pseudomonas testosteroni</name>
    <dbReference type="NCBI Taxonomy" id="285"/>
    <lineage>
        <taxon>Bacteria</taxon>
        <taxon>Pseudomonadati</taxon>
        <taxon>Pseudomonadota</taxon>
        <taxon>Betaproteobacteria</taxon>
        <taxon>Burkholderiales</taxon>
        <taxon>Comamonadaceae</taxon>
        <taxon>Comamonas</taxon>
    </lineage>
</organism>
<dbReference type="EMBL" id="QURR01000035">
    <property type="protein sequence ID" value="RGE40618.1"/>
    <property type="molecule type" value="Genomic_DNA"/>
</dbReference>
<dbReference type="OrthoDB" id="6120755at2"/>
<evidence type="ECO:0008006" key="3">
    <source>
        <dbReference type="Google" id="ProtNLM"/>
    </source>
</evidence>
<evidence type="ECO:0000313" key="1">
    <source>
        <dbReference type="EMBL" id="RGE40618.1"/>
    </source>
</evidence>
<accession>A0A373F902</accession>
<protein>
    <recommendedName>
        <fullName evidence="3">Ribosomal protein S3AE</fullName>
    </recommendedName>
</protein>
<sequence length="137" mass="15387">MQPSFPIRVECPPGACVCQREQLLNQPGADLRILMLTREEEKKLLERLERISSLQDLEHLQQLIEKQLGVRISIAPGSNEVRTMRGIQIDMPDIPGLCRKTRQSIPAAIRKGLERSPEIAWALLDAHDLFGMPAAQG</sequence>
<proteinExistence type="predicted"/>
<name>A0A373F902_COMTE</name>